<dbReference type="AlphaFoldDB" id="X0TXL8"/>
<dbReference type="EMBL" id="BARS01015569">
    <property type="protein sequence ID" value="GAF91911.1"/>
    <property type="molecule type" value="Genomic_DNA"/>
</dbReference>
<reference evidence="2" key="1">
    <citation type="journal article" date="2014" name="Front. Microbiol.">
        <title>High frequency of phylogenetically diverse reductive dehalogenase-homologous genes in deep subseafloor sedimentary metagenomes.</title>
        <authorList>
            <person name="Kawai M."/>
            <person name="Futagami T."/>
            <person name="Toyoda A."/>
            <person name="Takaki Y."/>
            <person name="Nishi S."/>
            <person name="Hori S."/>
            <person name="Arai W."/>
            <person name="Tsubouchi T."/>
            <person name="Morono Y."/>
            <person name="Uchiyama I."/>
            <person name="Ito T."/>
            <person name="Fujiyama A."/>
            <person name="Inagaki F."/>
            <person name="Takami H."/>
        </authorList>
    </citation>
    <scope>NUCLEOTIDE SEQUENCE</scope>
    <source>
        <strain evidence="2">Expedition CK06-06</strain>
    </source>
</reference>
<feature type="non-terminal residue" evidence="2">
    <location>
        <position position="204"/>
    </location>
</feature>
<evidence type="ECO:0000313" key="2">
    <source>
        <dbReference type="EMBL" id="GAF91911.1"/>
    </source>
</evidence>
<evidence type="ECO:0000256" key="1">
    <source>
        <dbReference type="SAM" id="Phobius"/>
    </source>
</evidence>
<sequence length="204" mass="21609">MKMGPDGITKLASRIRRPWGTFAVALAGAAAAVVLLGSLAACNWEARRQQKDSVDRARKQQLPALGRLIAQAAEAMLSSDQLPALGRLVAEASTGYGLDTCRILLPGGQVIADAEPSNVRVTELPASWPRMLQPAEAESVSQDGSLRFVLHVPGRGDALLELASAPSAAANRQWPGAVVLGVIGTAILVAWLVLFQRIRSKFRA</sequence>
<gene>
    <name evidence="2" type="ORF">S01H1_25735</name>
</gene>
<keyword evidence="1" id="KW-0812">Transmembrane</keyword>
<keyword evidence="1" id="KW-0472">Membrane</keyword>
<proteinExistence type="predicted"/>
<name>X0TXL8_9ZZZZ</name>
<organism evidence="2">
    <name type="scientific">marine sediment metagenome</name>
    <dbReference type="NCBI Taxonomy" id="412755"/>
    <lineage>
        <taxon>unclassified sequences</taxon>
        <taxon>metagenomes</taxon>
        <taxon>ecological metagenomes</taxon>
    </lineage>
</organism>
<comment type="caution">
    <text evidence="2">The sequence shown here is derived from an EMBL/GenBank/DDBJ whole genome shotgun (WGS) entry which is preliminary data.</text>
</comment>
<accession>X0TXL8</accession>
<feature type="transmembrane region" description="Helical" evidence="1">
    <location>
        <begin position="174"/>
        <end position="195"/>
    </location>
</feature>
<protein>
    <submittedName>
        <fullName evidence="2">Uncharacterized protein</fullName>
    </submittedName>
</protein>
<keyword evidence="1" id="KW-1133">Transmembrane helix</keyword>